<proteinExistence type="predicted"/>
<dbReference type="GO" id="GO:0005886">
    <property type="term" value="C:plasma membrane"/>
    <property type="evidence" value="ECO:0007669"/>
    <property type="project" value="TreeGrafter"/>
</dbReference>
<protein>
    <recommendedName>
        <fullName evidence="2">O-acyltransferase WSD1 C-terminal domain-containing protein</fullName>
    </recommendedName>
</protein>
<keyword evidence="1" id="KW-0812">Transmembrane</keyword>
<evidence type="ECO:0000256" key="1">
    <source>
        <dbReference type="SAM" id="Phobius"/>
    </source>
</evidence>
<feature type="domain" description="O-acyltransferase WSD1 C-terminal" evidence="2">
    <location>
        <begin position="416"/>
        <end position="539"/>
    </location>
</feature>
<name>A0A653BJA6_CALMS</name>
<feature type="transmembrane region" description="Helical" evidence="1">
    <location>
        <begin position="66"/>
        <end position="89"/>
    </location>
</feature>
<dbReference type="Proteomes" id="UP000410492">
    <property type="component" value="Unassembled WGS sequence"/>
</dbReference>
<dbReference type="EMBL" id="CAACVG010001765">
    <property type="protein sequence ID" value="VEN35688.1"/>
    <property type="molecule type" value="Genomic_DNA"/>
</dbReference>
<dbReference type="Pfam" id="PF06974">
    <property type="entry name" value="WS_DGAT_C"/>
    <property type="match status" value="1"/>
</dbReference>
<evidence type="ECO:0000259" key="2">
    <source>
        <dbReference type="Pfam" id="PF06974"/>
    </source>
</evidence>
<organism evidence="3 4">
    <name type="scientific">Callosobruchus maculatus</name>
    <name type="common">Southern cowpea weevil</name>
    <name type="synonym">Pulse bruchid</name>
    <dbReference type="NCBI Taxonomy" id="64391"/>
    <lineage>
        <taxon>Eukaryota</taxon>
        <taxon>Metazoa</taxon>
        <taxon>Ecdysozoa</taxon>
        <taxon>Arthropoda</taxon>
        <taxon>Hexapoda</taxon>
        <taxon>Insecta</taxon>
        <taxon>Pterygota</taxon>
        <taxon>Neoptera</taxon>
        <taxon>Endopterygota</taxon>
        <taxon>Coleoptera</taxon>
        <taxon>Polyphaga</taxon>
        <taxon>Cucujiformia</taxon>
        <taxon>Chrysomeloidea</taxon>
        <taxon>Chrysomelidae</taxon>
        <taxon>Bruchinae</taxon>
        <taxon>Bruchini</taxon>
        <taxon>Callosobruchus</taxon>
    </lineage>
</organism>
<reference evidence="3 4" key="1">
    <citation type="submission" date="2019-01" db="EMBL/GenBank/DDBJ databases">
        <authorList>
            <person name="Sayadi A."/>
        </authorList>
    </citation>
    <scope>NUCLEOTIDE SEQUENCE [LARGE SCALE GENOMIC DNA]</scope>
</reference>
<keyword evidence="1" id="KW-0472">Membrane</keyword>
<dbReference type="InterPro" id="IPR009721">
    <property type="entry name" value="O-acyltransferase_WSD1_C"/>
</dbReference>
<dbReference type="OrthoDB" id="619536at2759"/>
<evidence type="ECO:0000313" key="4">
    <source>
        <dbReference type="Proteomes" id="UP000410492"/>
    </source>
</evidence>
<keyword evidence="1" id="KW-1133">Transmembrane helix</keyword>
<dbReference type="PANTHER" id="PTHR31650:SF1">
    <property type="entry name" value="WAX ESTER SYNTHASE_DIACYLGLYCEROL ACYLTRANSFERASE 4-RELATED"/>
    <property type="match status" value="1"/>
</dbReference>
<dbReference type="GO" id="GO:0019432">
    <property type="term" value="P:triglyceride biosynthetic process"/>
    <property type="evidence" value="ECO:0007669"/>
    <property type="project" value="TreeGrafter"/>
</dbReference>
<gene>
    <name evidence="3" type="ORF">CALMAC_LOCUS1529</name>
</gene>
<dbReference type="AlphaFoldDB" id="A0A653BJA6"/>
<feature type="transmembrane region" description="Helical" evidence="1">
    <location>
        <begin position="26"/>
        <end position="46"/>
    </location>
</feature>
<dbReference type="GO" id="GO:0008374">
    <property type="term" value="F:O-acyltransferase activity"/>
    <property type="evidence" value="ECO:0007669"/>
    <property type="project" value="InterPro"/>
</dbReference>
<dbReference type="PANTHER" id="PTHR31650">
    <property type="entry name" value="O-ACYLTRANSFERASE (WSD1-LIKE) FAMILY PROTEIN"/>
    <property type="match status" value="1"/>
</dbReference>
<sequence>MDVCVGHEYFPKYNSTNPSNLLNDEVFGSIKYCILVCLALSAFCLAKTGPKCVIPTEIAKNESLAILLFFITLILLVIAAPILIILAILRTSASVILKLKHGKNFGGLVESDAVMWKMPDITNQLIHILTIQQSKISTPEAFLEHLKQSLYRPLSKSNAQKLTSVSKFFLGYAYCLSNQVTIGEICKIITVDSKKEFIDESDLSDILSDLVSKPMPKDNTGLFEILVVQKPLKQIEPDTYQYALIVRLHHVVADGISLTNYLMKTFADDQEALACDLKDLIAKFDTSKTKKVEKTGWEKVTQIAKEINTFMVHFPTVFVNQVFLQDRNCFHGPKLTGKKFAVYAIEKEGEDLMETVRQIKGRVTGSTFSSVVLTAISRTVGRHMQKRQEDTPSFLSVLITALFSVPDMTKAPILTNNFSVAVLSLPLFEKSGDAYWQIGLVDKYWNGIKERPDFLVNYMMFKHLIGLIPVPILAQILRADKVTMSISNVPGMPKVHVLGGQIMEKLVFFTPHRDTAGVGFTITTYDNKFQMGLMIDKVFNCSKEEAQSLVDGVLTEIRRMHDELGLAYQKKKVVD</sequence>
<keyword evidence="4" id="KW-1185">Reference proteome</keyword>
<dbReference type="InterPro" id="IPR045034">
    <property type="entry name" value="O-acyltransferase_WSD1-like"/>
</dbReference>
<accession>A0A653BJA6</accession>
<evidence type="ECO:0000313" key="3">
    <source>
        <dbReference type="EMBL" id="VEN35688.1"/>
    </source>
</evidence>